<sequence>MGEQAPPIPFLPQRGSLNTKRNPSNIPGDFKQKDIETETQLTVYSQCGRGNASHNVSSQMEVLLAGRRPQASPRLDGYSPPMCPQSPRSAGPASHGREWDVSK</sequence>
<reference evidence="2" key="3">
    <citation type="submission" date="2025-09" db="UniProtKB">
        <authorList>
            <consortium name="Ensembl"/>
        </authorList>
    </citation>
    <scope>IDENTIFICATION</scope>
</reference>
<organism evidence="2 3">
    <name type="scientific">Equus asinus</name>
    <name type="common">Donkey</name>
    <name type="synonym">Equus africanus asinus</name>
    <dbReference type="NCBI Taxonomy" id="9793"/>
    <lineage>
        <taxon>Eukaryota</taxon>
        <taxon>Metazoa</taxon>
        <taxon>Chordata</taxon>
        <taxon>Craniata</taxon>
        <taxon>Vertebrata</taxon>
        <taxon>Euteleostomi</taxon>
        <taxon>Mammalia</taxon>
        <taxon>Eutheria</taxon>
        <taxon>Laurasiatheria</taxon>
        <taxon>Perissodactyla</taxon>
        <taxon>Equidae</taxon>
        <taxon>Equus</taxon>
    </lineage>
</organism>
<accession>A0A9L0JJD9</accession>
<protein>
    <submittedName>
        <fullName evidence="2">Uncharacterized protein</fullName>
    </submittedName>
</protein>
<feature type="compositionally biased region" description="Polar residues" evidence="1">
    <location>
        <begin position="15"/>
        <end position="25"/>
    </location>
</feature>
<reference evidence="2 3" key="1">
    <citation type="journal article" date="2020" name="Nat. Commun.">
        <title>Donkey genomes provide new insights into domestication and selection for coat color.</title>
        <authorList>
            <person name="Wang"/>
            <person name="C."/>
            <person name="Li"/>
            <person name="H."/>
            <person name="Guo"/>
            <person name="Y."/>
            <person name="Huang"/>
            <person name="J."/>
            <person name="Sun"/>
            <person name="Y."/>
            <person name="Min"/>
            <person name="J."/>
            <person name="Wang"/>
            <person name="J."/>
            <person name="Fang"/>
            <person name="X."/>
            <person name="Zhao"/>
            <person name="Z."/>
            <person name="Wang"/>
            <person name="S."/>
            <person name="Zhang"/>
            <person name="Y."/>
            <person name="Liu"/>
            <person name="Q."/>
            <person name="Jiang"/>
            <person name="Q."/>
            <person name="Wang"/>
            <person name="X."/>
            <person name="Guo"/>
            <person name="Y."/>
            <person name="Yang"/>
            <person name="C."/>
            <person name="Wang"/>
            <person name="Y."/>
            <person name="Tian"/>
            <person name="F."/>
            <person name="Zhuang"/>
            <person name="G."/>
            <person name="Fan"/>
            <person name="Y."/>
            <person name="Gao"/>
            <person name="Q."/>
            <person name="Li"/>
            <person name="Y."/>
            <person name="Ju"/>
            <person name="Z."/>
            <person name="Li"/>
            <person name="J."/>
            <person name="Li"/>
            <person name="R."/>
            <person name="Hou"/>
            <person name="M."/>
            <person name="Yang"/>
            <person name="G."/>
            <person name="Liu"/>
            <person name="G."/>
            <person name="Liu"/>
            <person name="W."/>
            <person name="Guo"/>
            <person name="J."/>
            <person name="Pan"/>
            <person name="S."/>
            <person name="Fan"/>
            <person name="G."/>
            <person name="Zhang"/>
            <person name="W."/>
            <person name="Zhang"/>
            <person name="R."/>
            <person name="Yu"/>
            <person name="J."/>
            <person name="Zhang"/>
            <person name="X."/>
            <person name="Yin"/>
            <person name="Q."/>
            <person name="Ji"/>
            <person name="C."/>
            <person name="Jin"/>
            <person name="Y."/>
            <person name="Yue"/>
            <person name="G."/>
            <person name="Liu"/>
            <person name="M."/>
            <person name="Xu"/>
            <person name="J."/>
            <person name="Liu"/>
            <person name="S."/>
            <person name="Jordana"/>
            <person name="J."/>
            <person name="Noce"/>
            <person name="A."/>
            <person name="Amills"/>
            <person name="M."/>
            <person name="Wu"/>
            <person name="D.D."/>
            <person name="Li"/>
            <person name="S."/>
            <person name="Zhou"/>
            <person name="X. and Zhong"/>
            <person name="J."/>
        </authorList>
    </citation>
    <scope>NUCLEOTIDE SEQUENCE [LARGE SCALE GENOMIC DNA]</scope>
</reference>
<dbReference type="Proteomes" id="UP000694387">
    <property type="component" value="Chromosome 2"/>
</dbReference>
<proteinExistence type="predicted"/>
<name>A0A9L0JJD9_EQUAS</name>
<feature type="region of interest" description="Disordered" evidence="1">
    <location>
        <begin position="65"/>
        <end position="103"/>
    </location>
</feature>
<keyword evidence="3" id="KW-1185">Reference proteome</keyword>
<reference evidence="2" key="2">
    <citation type="submission" date="2025-08" db="UniProtKB">
        <authorList>
            <consortium name="Ensembl"/>
        </authorList>
    </citation>
    <scope>IDENTIFICATION</scope>
</reference>
<feature type="compositionally biased region" description="Pro residues" evidence="1">
    <location>
        <begin position="1"/>
        <end position="10"/>
    </location>
</feature>
<evidence type="ECO:0000256" key="1">
    <source>
        <dbReference type="SAM" id="MobiDB-lite"/>
    </source>
</evidence>
<dbReference type="Ensembl" id="ENSEAST00005034744.2">
    <property type="protein sequence ID" value="ENSEASP00005053314.1"/>
    <property type="gene ID" value="ENSEASG00005021778.2"/>
</dbReference>
<evidence type="ECO:0000313" key="3">
    <source>
        <dbReference type="Proteomes" id="UP000694387"/>
    </source>
</evidence>
<dbReference type="GeneTree" id="ENSGT01090000263384"/>
<feature type="region of interest" description="Disordered" evidence="1">
    <location>
        <begin position="1"/>
        <end position="34"/>
    </location>
</feature>
<evidence type="ECO:0000313" key="2">
    <source>
        <dbReference type="Ensembl" id="ENSEASP00005053314.1"/>
    </source>
</evidence>
<dbReference type="AlphaFoldDB" id="A0A9L0JJD9"/>